<proteinExistence type="predicted"/>
<protein>
    <submittedName>
        <fullName evidence="2">Uncharacterized protein</fullName>
    </submittedName>
</protein>
<comment type="caution">
    <text evidence="2">The sequence shown here is derived from an EMBL/GenBank/DDBJ whole genome shotgun (WGS) entry which is preliminary data.</text>
</comment>
<dbReference type="EMBL" id="JAHLJV010000003">
    <property type="protein sequence ID" value="KAK1599186.1"/>
    <property type="molecule type" value="Genomic_DNA"/>
</dbReference>
<evidence type="ECO:0000313" key="2">
    <source>
        <dbReference type="EMBL" id="KAK1599186.1"/>
    </source>
</evidence>
<dbReference type="RefSeq" id="XP_060419848.1">
    <property type="nucleotide sequence ID" value="XM_060564903.1"/>
</dbReference>
<dbReference type="AlphaFoldDB" id="A0AAD8QBZ8"/>
<dbReference type="GeneID" id="85449143"/>
<dbReference type="Proteomes" id="UP001230504">
    <property type="component" value="Unassembled WGS sequence"/>
</dbReference>
<evidence type="ECO:0000313" key="3">
    <source>
        <dbReference type="Proteomes" id="UP001230504"/>
    </source>
</evidence>
<accession>A0AAD8QBZ8</accession>
<keyword evidence="3" id="KW-1185">Reference proteome</keyword>
<name>A0AAD8QBZ8_9PEZI</name>
<evidence type="ECO:0000256" key="1">
    <source>
        <dbReference type="SAM" id="MobiDB-lite"/>
    </source>
</evidence>
<sequence>MQPLSQHHITPSLTGARFPFCLSFYQTRSGGKAYTGSNTKRNPSGGFFLRRAHECDGDGNSRETLAQVHIHAMPCHAMPVGVLPSHVKYPYSTILYTADKRPGVNTNANAIQRQQTLPPQVPVVPRRRRRRRWSQLHNDASEDDDASPLPSPPL</sequence>
<reference evidence="2" key="1">
    <citation type="submission" date="2021-06" db="EMBL/GenBank/DDBJ databases">
        <title>Comparative genomics, transcriptomics and evolutionary studies reveal genomic signatures of adaptation to plant cell wall in hemibiotrophic fungi.</title>
        <authorList>
            <consortium name="DOE Joint Genome Institute"/>
            <person name="Baroncelli R."/>
            <person name="Diaz J.F."/>
            <person name="Benocci T."/>
            <person name="Peng M."/>
            <person name="Battaglia E."/>
            <person name="Haridas S."/>
            <person name="Andreopoulos W."/>
            <person name="Labutti K."/>
            <person name="Pangilinan J."/>
            <person name="Floch G.L."/>
            <person name="Makela M.R."/>
            <person name="Henrissat B."/>
            <person name="Grigoriev I.V."/>
            <person name="Crouch J.A."/>
            <person name="De Vries R.P."/>
            <person name="Sukno S.A."/>
            <person name="Thon M.R."/>
        </authorList>
    </citation>
    <scope>NUCLEOTIDE SEQUENCE</scope>
    <source>
        <strain evidence="2">CBS 125086</strain>
    </source>
</reference>
<gene>
    <name evidence="2" type="ORF">LY79DRAFT_699859</name>
</gene>
<feature type="region of interest" description="Disordered" evidence="1">
    <location>
        <begin position="115"/>
        <end position="154"/>
    </location>
</feature>
<feature type="compositionally biased region" description="Basic residues" evidence="1">
    <location>
        <begin position="125"/>
        <end position="134"/>
    </location>
</feature>
<organism evidence="2 3">
    <name type="scientific">Colletotrichum navitas</name>
    <dbReference type="NCBI Taxonomy" id="681940"/>
    <lineage>
        <taxon>Eukaryota</taxon>
        <taxon>Fungi</taxon>
        <taxon>Dikarya</taxon>
        <taxon>Ascomycota</taxon>
        <taxon>Pezizomycotina</taxon>
        <taxon>Sordariomycetes</taxon>
        <taxon>Hypocreomycetidae</taxon>
        <taxon>Glomerellales</taxon>
        <taxon>Glomerellaceae</taxon>
        <taxon>Colletotrichum</taxon>
        <taxon>Colletotrichum graminicola species complex</taxon>
    </lineage>
</organism>